<evidence type="ECO:0000313" key="2">
    <source>
        <dbReference type="Proteomes" id="UP000316855"/>
    </source>
</evidence>
<keyword evidence="2" id="KW-1185">Reference proteome</keyword>
<accession>A0A517VKZ2</accession>
<dbReference type="RefSeq" id="WP_145231667.1">
    <property type="nucleotide sequence ID" value="NZ_CP036343.1"/>
</dbReference>
<reference evidence="1 2" key="1">
    <citation type="submission" date="2019-02" db="EMBL/GenBank/DDBJ databases">
        <title>Deep-cultivation of Planctomycetes and their phenomic and genomic characterization uncovers novel biology.</title>
        <authorList>
            <person name="Wiegand S."/>
            <person name="Jogler M."/>
            <person name="Boedeker C."/>
            <person name="Pinto D."/>
            <person name="Vollmers J."/>
            <person name="Rivas-Marin E."/>
            <person name="Kohn T."/>
            <person name="Peeters S.H."/>
            <person name="Heuer A."/>
            <person name="Rast P."/>
            <person name="Oberbeckmann S."/>
            <person name="Bunk B."/>
            <person name="Jeske O."/>
            <person name="Meyerdierks A."/>
            <person name="Storesund J.E."/>
            <person name="Kallscheuer N."/>
            <person name="Luecker S."/>
            <person name="Lage O.M."/>
            <person name="Pohl T."/>
            <person name="Merkel B.J."/>
            <person name="Hornburger P."/>
            <person name="Mueller R.-W."/>
            <person name="Bruemmer F."/>
            <person name="Labrenz M."/>
            <person name="Spormann A.M."/>
            <person name="Op den Camp H."/>
            <person name="Overmann J."/>
            <person name="Amann R."/>
            <person name="Jetten M.S.M."/>
            <person name="Mascher T."/>
            <person name="Medema M.H."/>
            <person name="Devos D.P."/>
            <person name="Kaster A.-K."/>
            <person name="Ovreas L."/>
            <person name="Rohde M."/>
            <person name="Galperin M.Y."/>
            <person name="Jogler C."/>
        </authorList>
    </citation>
    <scope>NUCLEOTIDE SEQUENCE [LARGE SCALE GENOMIC DNA]</scope>
    <source>
        <strain evidence="1 2">Pan161</strain>
    </source>
</reference>
<dbReference type="KEGG" id="gax:Pan161_53720"/>
<proteinExistence type="predicted"/>
<dbReference type="EMBL" id="CP036343">
    <property type="protein sequence ID" value="QDT93689.1"/>
    <property type="molecule type" value="Genomic_DNA"/>
</dbReference>
<dbReference type="AlphaFoldDB" id="A0A517VKZ2"/>
<organism evidence="1 2">
    <name type="scientific">Gimesia algae</name>
    <dbReference type="NCBI Taxonomy" id="2527971"/>
    <lineage>
        <taxon>Bacteria</taxon>
        <taxon>Pseudomonadati</taxon>
        <taxon>Planctomycetota</taxon>
        <taxon>Planctomycetia</taxon>
        <taxon>Planctomycetales</taxon>
        <taxon>Planctomycetaceae</taxon>
        <taxon>Gimesia</taxon>
    </lineage>
</organism>
<name>A0A517VKZ2_9PLAN</name>
<protein>
    <submittedName>
        <fullName evidence="1">Uncharacterized protein</fullName>
    </submittedName>
</protein>
<evidence type="ECO:0000313" key="1">
    <source>
        <dbReference type="EMBL" id="QDT93689.1"/>
    </source>
</evidence>
<dbReference type="Proteomes" id="UP000316855">
    <property type="component" value="Chromosome"/>
</dbReference>
<gene>
    <name evidence="1" type="ORF">Pan161_53720</name>
</gene>
<sequence length="72" mass="7992">MYKLSLCDLSGLSRLGLKGSAAPSWLSEQGLPDPELCMLQSIFRMEDISLDEGREFSGSIQWNLGIYPIGRN</sequence>